<organism evidence="2 3">
    <name type="scientific">Sinanaerobacter chloroacetimidivorans</name>
    <dbReference type="NCBI Taxonomy" id="2818044"/>
    <lineage>
        <taxon>Bacteria</taxon>
        <taxon>Bacillati</taxon>
        <taxon>Bacillota</taxon>
        <taxon>Clostridia</taxon>
        <taxon>Peptostreptococcales</taxon>
        <taxon>Anaerovoracaceae</taxon>
        <taxon>Sinanaerobacter</taxon>
    </lineage>
</organism>
<dbReference type="SMART" id="SM01008">
    <property type="entry name" value="Ald_Xan_dh_C"/>
    <property type="match status" value="1"/>
</dbReference>
<evidence type="ECO:0000313" key="2">
    <source>
        <dbReference type="EMBL" id="MBR0600118.1"/>
    </source>
</evidence>
<accession>A0A8J7W6A5</accession>
<dbReference type="InterPro" id="IPR046867">
    <property type="entry name" value="AldOxase/xan_DH_MoCoBD2"/>
</dbReference>
<dbReference type="GO" id="GO:0005506">
    <property type="term" value="F:iron ion binding"/>
    <property type="evidence" value="ECO:0007669"/>
    <property type="project" value="InterPro"/>
</dbReference>
<dbReference type="InterPro" id="IPR008274">
    <property type="entry name" value="AldOxase/xan_DH_MoCoBD1"/>
</dbReference>
<name>A0A8J7W6A5_9FIRM</name>
<dbReference type="InterPro" id="IPR016208">
    <property type="entry name" value="Ald_Oxase/xanthine_DH-like"/>
</dbReference>
<sequence>MGKMYEVSNKYHEYKDYTREFTEVGRSIPRLDGAAKVTGKVQYTDDLVLPRMTYGKILRSPHAHAVIKSIDYSEALKLDGVLGVITGEDCPIAYGIVPHNANEHALAVGKVRNWGEGIAAVAAVDEVTAEKALELIKVEYEILEAVTDPREALKRDDLRIHENCPNNIAHEGVQVYGDPEKALSESDFVLEQEYYSSYVNHAFVEPQSAIADFDNNTGTLHLYATCQVPHYTHQQLSKVLELPMNKIRITVPLIGGGFGGKGVASQADFCSAILSRKIGRPVKITYERSEIFATNNARHPCYMKFKMGFDKEGRITAVDFNNIMDGGAYAGWGIVVLFYTASMVHIPYMVPNVRFEGKRVYTNKPTCGAHRGLGGVQPRFAMEQMLDEAAAHFGMSPYEIRKLNAAESGYTAKSMMYIPHTEYKKCLDKVVERSGYLEKHGKLPYGKGIGLSGGYYISGTSYTLYLSYKPHTVATIKIDEENGATVFCGATDIGQGVDTVMAQMAAETLGIKTEDVKVVPRDTQISTFDLGTFASRLTFATGWAIRNAAEKVNAELFPVAASMMKCRGEEVAVKDGMFYSIYEKSKKSVPWSDVVTMYIESNGPLTCTGQFTPPRRKGIQQGGNIGHSPTFGFSAQIAEVDVDTETGKVKVTKITEAGDCGQPINPMSVEGQVHGSIQMGMGQALYEEMKIAPDGRFLNPSLHDYKLPTSMDMPEIDATIVESFDPSAPYGGKESGEGPIQPTAPAIFNAVYDAIGVRFTEMPLTPEKVLNAIKASKEK</sequence>
<dbReference type="EMBL" id="JAGSND010000021">
    <property type="protein sequence ID" value="MBR0600118.1"/>
    <property type="molecule type" value="Genomic_DNA"/>
</dbReference>
<dbReference type="RefSeq" id="WP_227020231.1">
    <property type="nucleotide sequence ID" value="NZ_JAGSND010000021.1"/>
</dbReference>
<dbReference type="Proteomes" id="UP000675664">
    <property type="component" value="Unassembled WGS sequence"/>
</dbReference>
<dbReference type="AlphaFoldDB" id="A0A8J7W6A5"/>
<dbReference type="InterPro" id="IPR037165">
    <property type="entry name" value="AldOxase/xan_DH_Mopterin-bd_sf"/>
</dbReference>
<dbReference type="InterPro" id="IPR036856">
    <property type="entry name" value="Ald_Oxase/Xan_DH_a/b_sf"/>
</dbReference>
<comment type="caution">
    <text evidence="2">The sequence shown here is derived from an EMBL/GenBank/DDBJ whole genome shotgun (WGS) entry which is preliminary data.</text>
</comment>
<evidence type="ECO:0000259" key="1">
    <source>
        <dbReference type="SMART" id="SM01008"/>
    </source>
</evidence>
<dbReference type="InterPro" id="IPR000674">
    <property type="entry name" value="Ald_Oxase/Xan_DH_a/b"/>
</dbReference>
<dbReference type="Gene3D" id="3.90.1170.50">
    <property type="entry name" value="Aldehyde oxidase/xanthine dehydrogenase, a/b hammerhead"/>
    <property type="match status" value="1"/>
</dbReference>
<dbReference type="GO" id="GO:0016491">
    <property type="term" value="F:oxidoreductase activity"/>
    <property type="evidence" value="ECO:0007669"/>
    <property type="project" value="InterPro"/>
</dbReference>
<dbReference type="SUPFAM" id="SSF54665">
    <property type="entry name" value="CO dehydrogenase molybdoprotein N-domain-like"/>
    <property type="match status" value="1"/>
</dbReference>
<dbReference type="PANTHER" id="PTHR11908">
    <property type="entry name" value="XANTHINE DEHYDROGENASE"/>
    <property type="match status" value="1"/>
</dbReference>
<dbReference type="Pfam" id="PF02738">
    <property type="entry name" value="MoCoBD_1"/>
    <property type="match status" value="1"/>
</dbReference>
<gene>
    <name evidence="2" type="ORF">KCX82_19725</name>
</gene>
<dbReference type="SUPFAM" id="SSF56003">
    <property type="entry name" value="Molybdenum cofactor-binding domain"/>
    <property type="match status" value="1"/>
</dbReference>
<proteinExistence type="predicted"/>
<protein>
    <submittedName>
        <fullName evidence="2">Molybdopterin-dependent oxidoreductase</fullName>
    </submittedName>
</protein>
<reference evidence="2" key="2">
    <citation type="submission" date="2021-04" db="EMBL/GenBank/DDBJ databases">
        <authorList>
            <person name="Liu J."/>
        </authorList>
    </citation>
    <scope>NUCLEOTIDE SEQUENCE</scope>
    <source>
        <strain evidence="2">BAD-6</strain>
    </source>
</reference>
<reference evidence="2" key="1">
    <citation type="submission" date="2021-04" db="EMBL/GenBank/DDBJ databases">
        <title>Sinoanaerobacter chloroacetimidivorans sp. nov., an obligate anaerobic bacterium isolated from anaerobic sludge.</title>
        <authorList>
            <person name="Bao Y."/>
        </authorList>
    </citation>
    <scope>NUCLEOTIDE SEQUENCE</scope>
    <source>
        <strain evidence="2">BAD-6</strain>
    </source>
</reference>
<dbReference type="Gene3D" id="3.30.365.10">
    <property type="entry name" value="Aldehyde oxidase/xanthine dehydrogenase, molybdopterin binding domain"/>
    <property type="match status" value="4"/>
</dbReference>
<dbReference type="Pfam" id="PF01315">
    <property type="entry name" value="Ald_Xan_dh_C"/>
    <property type="match status" value="1"/>
</dbReference>
<feature type="domain" description="Aldehyde oxidase/xanthine dehydrogenase a/b hammerhead" evidence="1">
    <location>
        <begin position="38"/>
        <end position="144"/>
    </location>
</feature>
<keyword evidence="3" id="KW-1185">Reference proteome</keyword>
<dbReference type="Pfam" id="PF20256">
    <property type="entry name" value="MoCoBD_2"/>
    <property type="match status" value="1"/>
</dbReference>
<evidence type="ECO:0000313" key="3">
    <source>
        <dbReference type="Proteomes" id="UP000675664"/>
    </source>
</evidence>
<dbReference type="PANTHER" id="PTHR11908:SF157">
    <property type="entry name" value="XANTHINE DEHYDROGENASE SUBUNIT D-RELATED"/>
    <property type="match status" value="1"/>
</dbReference>